<dbReference type="InterPro" id="IPR015422">
    <property type="entry name" value="PyrdxlP-dep_Trfase_small"/>
</dbReference>
<evidence type="ECO:0000256" key="1">
    <source>
        <dbReference type="SAM" id="SignalP"/>
    </source>
</evidence>
<evidence type="ECO:0000259" key="2">
    <source>
        <dbReference type="Pfam" id="PF00266"/>
    </source>
</evidence>
<dbReference type="InterPro" id="IPR015424">
    <property type="entry name" value="PyrdxlP-dep_Trfase"/>
</dbReference>
<feature type="chain" id="PRO_5038386082" evidence="1">
    <location>
        <begin position="25"/>
        <end position="278"/>
    </location>
</feature>
<dbReference type="PANTHER" id="PTHR43586">
    <property type="entry name" value="CYSTEINE DESULFURASE"/>
    <property type="match status" value="1"/>
</dbReference>
<dbReference type="InterPro" id="IPR000192">
    <property type="entry name" value="Aminotrans_V_dom"/>
</dbReference>
<dbReference type="Gene3D" id="3.90.1150.10">
    <property type="entry name" value="Aspartate Aminotransferase, domain 1"/>
    <property type="match status" value="1"/>
</dbReference>
<feature type="domain" description="Aminotransferase class V" evidence="2">
    <location>
        <begin position="67"/>
        <end position="228"/>
    </location>
</feature>
<dbReference type="SUPFAM" id="SSF53383">
    <property type="entry name" value="PLP-dependent transferases"/>
    <property type="match status" value="1"/>
</dbReference>
<evidence type="ECO:0000313" key="3">
    <source>
        <dbReference type="EMBL" id="GFG52582.1"/>
    </source>
</evidence>
<dbReference type="PANTHER" id="PTHR43586:SF21">
    <property type="entry name" value="PYRIDOXAL PHOSPHATE (PLP)-DEPENDENT ASPARTATE AMINOTRANSFERASE SUPERFAMILY"/>
    <property type="match status" value="1"/>
</dbReference>
<sequence>MGAPVESVAMAASASAALSLVAAAVPDGARVATLTGEFTSTSFPFAAQEVRGVSITELGPDELVATAADYDVITASLVQSATGAVLDVDALRANVAGTDTLIVLDITQALGWKNIALPWADITVAAAYKWLLAPRGTAWMSLSDRVASRMIPHAANWYAGEEPWESIYGLPLRLAADARRFDVSPTWFSALGCGLTLPWLASLDRAAVEAHTLGLANRLRTELDLPQGNSAIVSIPTAAADQLAEAGIRASIRAGAVRVGFHLYNTDDDLDRLLDVLR</sequence>
<proteinExistence type="predicted"/>
<dbReference type="InterPro" id="IPR015421">
    <property type="entry name" value="PyrdxlP-dep_Trfase_major"/>
</dbReference>
<organism evidence="3 4">
    <name type="scientific">Mycolicibacterium agri</name>
    <name type="common">Mycobacterium agri</name>
    <dbReference type="NCBI Taxonomy" id="36811"/>
    <lineage>
        <taxon>Bacteria</taxon>
        <taxon>Bacillati</taxon>
        <taxon>Actinomycetota</taxon>
        <taxon>Actinomycetes</taxon>
        <taxon>Mycobacteriales</taxon>
        <taxon>Mycobacteriaceae</taxon>
        <taxon>Mycolicibacterium</taxon>
    </lineage>
</organism>
<dbReference type="Pfam" id="PF00266">
    <property type="entry name" value="Aminotran_5"/>
    <property type="match status" value="1"/>
</dbReference>
<feature type="signal peptide" evidence="1">
    <location>
        <begin position="1"/>
        <end position="24"/>
    </location>
</feature>
<keyword evidence="3" id="KW-0808">Transferase</keyword>
<comment type="caution">
    <text evidence="3">The sequence shown here is derived from an EMBL/GenBank/DDBJ whole genome shotgun (WGS) entry which is preliminary data.</text>
</comment>
<keyword evidence="3" id="KW-0032">Aminotransferase</keyword>
<dbReference type="Proteomes" id="UP000465302">
    <property type="component" value="Unassembled WGS sequence"/>
</dbReference>
<dbReference type="AlphaFoldDB" id="A0A7I9W4J2"/>
<reference evidence="3 4" key="1">
    <citation type="journal article" date="2019" name="Emerg. Microbes Infect.">
        <title>Comprehensive subspecies identification of 175 nontuberculous mycobacteria species based on 7547 genomic profiles.</title>
        <authorList>
            <person name="Matsumoto Y."/>
            <person name="Kinjo T."/>
            <person name="Motooka D."/>
            <person name="Nabeya D."/>
            <person name="Jung N."/>
            <person name="Uechi K."/>
            <person name="Horii T."/>
            <person name="Iida T."/>
            <person name="Fujita J."/>
            <person name="Nakamura S."/>
        </authorList>
    </citation>
    <scope>NUCLEOTIDE SEQUENCE [LARGE SCALE GENOMIC DNA]</scope>
    <source>
        <strain evidence="3 4">JCM 6377</strain>
    </source>
</reference>
<dbReference type="GO" id="GO:0008483">
    <property type="term" value="F:transaminase activity"/>
    <property type="evidence" value="ECO:0007669"/>
    <property type="project" value="UniProtKB-KW"/>
</dbReference>
<accession>A0A7I9W4J2</accession>
<evidence type="ECO:0000313" key="4">
    <source>
        <dbReference type="Proteomes" id="UP000465302"/>
    </source>
</evidence>
<keyword evidence="1" id="KW-0732">Signal</keyword>
<dbReference type="Gene3D" id="3.40.640.10">
    <property type="entry name" value="Type I PLP-dependent aspartate aminotransferase-like (Major domain)"/>
    <property type="match status" value="1"/>
</dbReference>
<name>A0A7I9W4J2_MYCAG</name>
<gene>
    <name evidence="3" type="ORF">MAGR_40230</name>
</gene>
<dbReference type="EMBL" id="BLKS01000001">
    <property type="protein sequence ID" value="GFG52582.1"/>
    <property type="molecule type" value="Genomic_DNA"/>
</dbReference>
<protein>
    <submittedName>
        <fullName evidence="3">Aminotransferase class V</fullName>
    </submittedName>
</protein>